<protein>
    <submittedName>
        <fullName evidence="2">Uncharacterized protein</fullName>
    </submittedName>
</protein>
<dbReference type="AlphaFoldDB" id="A0AAQ3WQN5"/>
<accession>A0AAQ3WQN5</accession>
<organism evidence="2 3">
    <name type="scientific">Paspalum notatum var. saurae</name>
    <dbReference type="NCBI Taxonomy" id="547442"/>
    <lineage>
        <taxon>Eukaryota</taxon>
        <taxon>Viridiplantae</taxon>
        <taxon>Streptophyta</taxon>
        <taxon>Embryophyta</taxon>
        <taxon>Tracheophyta</taxon>
        <taxon>Spermatophyta</taxon>
        <taxon>Magnoliopsida</taxon>
        <taxon>Liliopsida</taxon>
        <taxon>Poales</taxon>
        <taxon>Poaceae</taxon>
        <taxon>PACMAD clade</taxon>
        <taxon>Panicoideae</taxon>
        <taxon>Andropogonodae</taxon>
        <taxon>Paspaleae</taxon>
        <taxon>Paspalinae</taxon>
        <taxon>Paspalum</taxon>
    </lineage>
</organism>
<evidence type="ECO:0000313" key="3">
    <source>
        <dbReference type="Proteomes" id="UP001341281"/>
    </source>
</evidence>
<dbReference type="Proteomes" id="UP001341281">
    <property type="component" value="Chromosome 04"/>
</dbReference>
<feature type="region of interest" description="Disordered" evidence="1">
    <location>
        <begin position="1"/>
        <end position="79"/>
    </location>
</feature>
<feature type="compositionally biased region" description="Pro residues" evidence="1">
    <location>
        <begin position="1"/>
        <end position="10"/>
    </location>
</feature>
<reference evidence="2 3" key="1">
    <citation type="submission" date="2024-02" db="EMBL/GenBank/DDBJ databases">
        <title>High-quality chromosome-scale genome assembly of Pensacola bahiagrass (Paspalum notatum Flugge var. saurae).</title>
        <authorList>
            <person name="Vega J.M."/>
            <person name="Podio M."/>
            <person name="Orjuela J."/>
            <person name="Siena L.A."/>
            <person name="Pessino S.C."/>
            <person name="Combes M.C."/>
            <person name="Mariac C."/>
            <person name="Albertini E."/>
            <person name="Pupilli F."/>
            <person name="Ortiz J.P.A."/>
            <person name="Leblanc O."/>
        </authorList>
    </citation>
    <scope>NUCLEOTIDE SEQUENCE [LARGE SCALE GENOMIC DNA]</scope>
    <source>
        <strain evidence="2">R1</strain>
        <tissue evidence="2">Leaf</tissue>
    </source>
</reference>
<evidence type="ECO:0000256" key="1">
    <source>
        <dbReference type="SAM" id="MobiDB-lite"/>
    </source>
</evidence>
<sequence>MTPSPPPSPLRLPLALAHPRPLLGRAPPGPAPPLRRVLAAPPPRPAGPVRPRTGVSAGEAEKEAARCGGGGVLRGAREGRRAAVRRRCHGEPEWGWDELSFLSQPWRAQDPPSSSLRPWLEVEAATQDCARLEVETTTWEVVRGGAATRRRRWRSKAKWAEQGERHDVERGGLSSGAGQRGPPEVKTASRGAHCLEVRARSSRRG</sequence>
<feature type="region of interest" description="Disordered" evidence="1">
    <location>
        <begin position="145"/>
        <end position="205"/>
    </location>
</feature>
<evidence type="ECO:0000313" key="2">
    <source>
        <dbReference type="EMBL" id="WVZ69876.1"/>
    </source>
</evidence>
<feature type="compositionally biased region" description="Basic and acidic residues" evidence="1">
    <location>
        <begin position="158"/>
        <end position="170"/>
    </location>
</feature>
<keyword evidence="3" id="KW-1185">Reference proteome</keyword>
<gene>
    <name evidence="2" type="ORF">U9M48_018597</name>
</gene>
<dbReference type="EMBL" id="CP144748">
    <property type="protein sequence ID" value="WVZ69876.1"/>
    <property type="molecule type" value="Genomic_DNA"/>
</dbReference>
<name>A0AAQ3WQN5_PASNO</name>
<proteinExistence type="predicted"/>
<feature type="compositionally biased region" description="Low complexity" evidence="1">
    <location>
        <begin position="11"/>
        <end position="26"/>
    </location>
</feature>
<feature type="compositionally biased region" description="Basic residues" evidence="1">
    <location>
        <begin position="148"/>
        <end position="157"/>
    </location>
</feature>